<sequence>MPLLPILPKGPLAPPPLGPIPSQLPSHPPPPSPTPSFPPKPKGLPRGKQFTSFYQPPNKSEKNKQVTSLLSAFHERVSRVFQDAVEGGVYDRKENLEAVRTVGGGGVGEGSRDSNKSSITSAALSTIGQIRAAQSSKEKSKVNSAEQVKDESVSKKFPQKRNASTFVSGHETVRQKAAQFKKGNIPWNKGKKTGPKGTKKFKFNNEKDDNDEEQVEPVSAPVPSSNIEVLQKYTRYLSTLTPQQVAMQMLMVISASAGVTQNVAGDGLLPFQHVQQQQSQNIPAYTVQPPKDYEVPPPIPEVHEDEGSVCSRSSEEFYI</sequence>
<feature type="region of interest" description="Disordered" evidence="1">
    <location>
        <begin position="184"/>
        <end position="220"/>
    </location>
</feature>
<gene>
    <name evidence="2" type="ORF">TrLO_g1422</name>
</gene>
<evidence type="ECO:0000313" key="2">
    <source>
        <dbReference type="EMBL" id="GMI16048.1"/>
    </source>
</evidence>
<name>A0A9W7FPT2_9STRA</name>
<feature type="region of interest" description="Disordered" evidence="1">
    <location>
        <begin position="101"/>
        <end position="120"/>
    </location>
</feature>
<feature type="region of interest" description="Disordered" evidence="1">
    <location>
        <begin position="1"/>
        <end position="66"/>
    </location>
</feature>
<comment type="caution">
    <text evidence="2">The sequence shown here is derived from an EMBL/GenBank/DDBJ whole genome shotgun (WGS) entry which is preliminary data.</text>
</comment>
<feature type="compositionally biased region" description="Low complexity" evidence="1">
    <location>
        <begin position="1"/>
        <end position="10"/>
    </location>
</feature>
<feature type="compositionally biased region" description="Polar residues" evidence="1">
    <location>
        <begin position="49"/>
        <end position="58"/>
    </location>
</feature>
<evidence type="ECO:0000313" key="3">
    <source>
        <dbReference type="Proteomes" id="UP001165122"/>
    </source>
</evidence>
<feature type="compositionally biased region" description="Basic and acidic residues" evidence="1">
    <location>
        <begin position="136"/>
        <end position="154"/>
    </location>
</feature>
<proteinExistence type="predicted"/>
<organism evidence="2 3">
    <name type="scientific">Triparma laevis f. longispina</name>
    <dbReference type="NCBI Taxonomy" id="1714387"/>
    <lineage>
        <taxon>Eukaryota</taxon>
        <taxon>Sar</taxon>
        <taxon>Stramenopiles</taxon>
        <taxon>Ochrophyta</taxon>
        <taxon>Bolidophyceae</taxon>
        <taxon>Parmales</taxon>
        <taxon>Triparmaceae</taxon>
        <taxon>Triparma</taxon>
    </lineage>
</organism>
<feature type="region of interest" description="Disordered" evidence="1">
    <location>
        <begin position="131"/>
        <end position="168"/>
    </location>
</feature>
<feature type="compositionally biased region" description="Basic residues" evidence="1">
    <location>
        <begin position="189"/>
        <end position="202"/>
    </location>
</feature>
<feature type="compositionally biased region" description="Pro residues" evidence="1">
    <location>
        <begin position="26"/>
        <end position="42"/>
    </location>
</feature>
<accession>A0A9W7FPT2</accession>
<dbReference type="AlphaFoldDB" id="A0A9W7FPT2"/>
<protein>
    <submittedName>
        <fullName evidence="2">Uncharacterized protein</fullName>
    </submittedName>
</protein>
<dbReference type="OrthoDB" id="10583974at2759"/>
<dbReference type="Proteomes" id="UP001165122">
    <property type="component" value="Unassembled WGS sequence"/>
</dbReference>
<reference evidence="3" key="1">
    <citation type="journal article" date="2023" name="Commun. Biol.">
        <title>Genome analysis of Parmales, the sister group of diatoms, reveals the evolutionary specialization of diatoms from phago-mixotrophs to photoautotrophs.</title>
        <authorList>
            <person name="Ban H."/>
            <person name="Sato S."/>
            <person name="Yoshikawa S."/>
            <person name="Yamada K."/>
            <person name="Nakamura Y."/>
            <person name="Ichinomiya M."/>
            <person name="Sato N."/>
            <person name="Blanc-Mathieu R."/>
            <person name="Endo H."/>
            <person name="Kuwata A."/>
            <person name="Ogata H."/>
        </authorList>
    </citation>
    <scope>NUCLEOTIDE SEQUENCE [LARGE SCALE GENOMIC DNA]</scope>
    <source>
        <strain evidence="3">NIES 3700</strain>
    </source>
</reference>
<evidence type="ECO:0000256" key="1">
    <source>
        <dbReference type="SAM" id="MobiDB-lite"/>
    </source>
</evidence>
<dbReference type="EMBL" id="BRXW01000242">
    <property type="protein sequence ID" value="GMI16048.1"/>
    <property type="molecule type" value="Genomic_DNA"/>
</dbReference>
<keyword evidence="3" id="KW-1185">Reference proteome</keyword>
<feature type="region of interest" description="Disordered" evidence="1">
    <location>
        <begin position="287"/>
        <end position="319"/>
    </location>
</feature>